<dbReference type="AlphaFoldDB" id="A0AAD4SEZ3"/>
<protein>
    <submittedName>
        <fullName evidence="1">Uncharacterized protein</fullName>
    </submittedName>
</protein>
<proteinExistence type="predicted"/>
<keyword evidence="2" id="KW-1185">Reference proteome</keyword>
<dbReference type="Proteomes" id="UP001202328">
    <property type="component" value="Unassembled WGS sequence"/>
</dbReference>
<evidence type="ECO:0000313" key="2">
    <source>
        <dbReference type="Proteomes" id="UP001202328"/>
    </source>
</evidence>
<accession>A0AAD4SEZ3</accession>
<dbReference type="EMBL" id="JAJJMB010011391">
    <property type="protein sequence ID" value="KAI3902298.1"/>
    <property type="molecule type" value="Genomic_DNA"/>
</dbReference>
<evidence type="ECO:0000313" key="1">
    <source>
        <dbReference type="EMBL" id="KAI3902298.1"/>
    </source>
</evidence>
<sequence length="110" mass="12769">MALELLMADYGYISDYGEEEEEEEESSLLAEAEQQGNMLEIVVYEENTPLEVPEENMLEIVVYEEKSALEEVPEEMTNEIEERKKELFIDDGALHWILQNANNEASPIRR</sequence>
<comment type="caution">
    <text evidence="1">The sequence shown here is derived from an EMBL/GenBank/DDBJ whole genome shotgun (WGS) entry which is preliminary data.</text>
</comment>
<name>A0AAD4SEZ3_9MAGN</name>
<gene>
    <name evidence="1" type="ORF">MKW98_006495</name>
</gene>
<organism evidence="1 2">
    <name type="scientific">Papaver atlanticum</name>
    <dbReference type="NCBI Taxonomy" id="357466"/>
    <lineage>
        <taxon>Eukaryota</taxon>
        <taxon>Viridiplantae</taxon>
        <taxon>Streptophyta</taxon>
        <taxon>Embryophyta</taxon>
        <taxon>Tracheophyta</taxon>
        <taxon>Spermatophyta</taxon>
        <taxon>Magnoliopsida</taxon>
        <taxon>Ranunculales</taxon>
        <taxon>Papaveraceae</taxon>
        <taxon>Papaveroideae</taxon>
        <taxon>Papaver</taxon>
    </lineage>
</organism>
<reference evidence="1" key="1">
    <citation type="submission" date="2022-04" db="EMBL/GenBank/DDBJ databases">
        <title>A functionally conserved STORR gene fusion in Papaver species that diverged 16.8 million years ago.</title>
        <authorList>
            <person name="Catania T."/>
        </authorList>
    </citation>
    <scope>NUCLEOTIDE SEQUENCE</scope>
    <source>
        <strain evidence="1">S-188037</strain>
    </source>
</reference>